<dbReference type="GO" id="GO:0005737">
    <property type="term" value="C:cytoplasm"/>
    <property type="evidence" value="ECO:0007669"/>
    <property type="project" value="UniProtKB-SubCell"/>
</dbReference>
<evidence type="ECO:0000256" key="2">
    <source>
        <dbReference type="ARBA" id="ARBA00022679"/>
    </source>
</evidence>
<dbReference type="Gene3D" id="3.90.470.20">
    <property type="entry name" value="4'-phosphopantetheinyl transferase domain"/>
    <property type="match status" value="1"/>
</dbReference>
<dbReference type="Proteomes" id="UP000004846">
    <property type="component" value="Unassembled WGS sequence"/>
</dbReference>
<accession>A0A125W9T5</accession>
<evidence type="ECO:0000256" key="7">
    <source>
        <dbReference type="ARBA" id="ARBA00023160"/>
    </source>
</evidence>
<reference evidence="10 11" key="1">
    <citation type="submission" date="2010-07" db="EMBL/GenBank/DDBJ databases">
        <authorList>
            <person name="Sid Ahmed O."/>
        </authorList>
    </citation>
    <scope>NUCLEOTIDE SEQUENCE [LARGE SCALE GENOMIC DNA]</scope>
    <source>
        <strain evidence="10 11">TX4248</strain>
    </source>
</reference>
<comment type="subcellular location">
    <subcellularLocation>
        <location evidence="8">Cytoplasm</location>
    </subcellularLocation>
</comment>
<evidence type="ECO:0000256" key="1">
    <source>
        <dbReference type="ARBA" id="ARBA00022516"/>
    </source>
</evidence>
<protein>
    <recommendedName>
        <fullName evidence="8">Holo-[acyl-carrier-protein] synthase</fullName>
        <shortName evidence="8">Holo-ACP synthase</shortName>
        <ecNumber evidence="8">2.7.8.7</ecNumber>
    </recommendedName>
    <alternativeName>
        <fullName evidence="8">4'-phosphopantetheinyl transferase AcpS</fullName>
    </alternativeName>
</protein>
<keyword evidence="8" id="KW-0963">Cytoplasm</keyword>
<dbReference type="Pfam" id="PF01648">
    <property type="entry name" value="ACPS"/>
    <property type="match status" value="1"/>
</dbReference>
<dbReference type="GO" id="GO:0000287">
    <property type="term" value="F:magnesium ion binding"/>
    <property type="evidence" value="ECO:0007669"/>
    <property type="project" value="UniProtKB-UniRule"/>
</dbReference>
<dbReference type="InterPro" id="IPR037143">
    <property type="entry name" value="4-PPantetheinyl_Trfase_dom_sf"/>
</dbReference>
<evidence type="ECO:0000256" key="8">
    <source>
        <dbReference type="HAMAP-Rule" id="MF_00101"/>
    </source>
</evidence>
<keyword evidence="4 8" id="KW-0276">Fatty acid metabolism</keyword>
<comment type="function">
    <text evidence="8">Transfers the 4'-phosphopantetheine moiety from coenzyme A to a Ser of acyl-carrier-protein.</text>
</comment>
<dbReference type="EC" id="2.7.8.7" evidence="8"/>
<dbReference type="InterPro" id="IPR002582">
    <property type="entry name" value="ACPS"/>
</dbReference>
<keyword evidence="1 8" id="KW-0444">Lipid biosynthesis</keyword>
<comment type="caution">
    <text evidence="10">The sequence shown here is derived from an EMBL/GenBank/DDBJ whole genome shotgun (WGS) entry which is preliminary data.</text>
</comment>
<dbReference type="NCBIfam" id="TIGR00516">
    <property type="entry name" value="acpS"/>
    <property type="match status" value="1"/>
</dbReference>
<organism evidence="10 11">
    <name type="scientific">Enterococcus faecalis TX4248</name>
    <dbReference type="NCBI Taxonomy" id="749495"/>
    <lineage>
        <taxon>Bacteria</taxon>
        <taxon>Bacillati</taxon>
        <taxon>Bacillota</taxon>
        <taxon>Bacilli</taxon>
        <taxon>Lactobacillales</taxon>
        <taxon>Enterococcaceae</taxon>
        <taxon>Enterococcus</taxon>
    </lineage>
</organism>
<dbReference type="GO" id="GO:0008897">
    <property type="term" value="F:holo-[acyl-carrier-protein] synthase activity"/>
    <property type="evidence" value="ECO:0007669"/>
    <property type="project" value="UniProtKB-UniRule"/>
</dbReference>
<dbReference type="GO" id="GO:0006633">
    <property type="term" value="P:fatty acid biosynthetic process"/>
    <property type="evidence" value="ECO:0007669"/>
    <property type="project" value="UniProtKB-UniRule"/>
</dbReference>
<evidence type="ECO:0000259" key="9">
    <source>
        <dbReference type="Pfam" id="PF01648"/>
    </source>
</evidence>
<dbReference type="InterPro" id="IPR008278">
    <property type="entry name" value="4-PPantetheinyl_Trfase_dom"/>
</dbReference>
<dbReference type="SUPFAM" id="SSF56214">
    <property type="entry name" value="4'-phosphopantetheinyl transferase"/>
    <property type="match status" value="1"/>
</dbReference>
<feature type="binding site" evidence="8">
    <location>
        <position position="8"/>
    </location>
    <ligand>
        <name>Mg(2+)</name>
        <dbReference type="ChEBI" id="CHEBI:18420"/>
    </ligand>
</feature>
<keyword evidence="6 8" id="KW-0443">Lipid metabolism</keyword>
<evidence type="ECO:0000313" key="11">
    <source>
        <dbReference type="Proteomes" id="UP000004846"/>
    </source>
</evidence>
<proteinExistence type="inferred from homology"/>
<name>A0A125W9T5_ENTFL</name>
<feature type="binding site" evidence="8">
    <location>
        <position position="58"/>
    </location>
    <ligand>
        <name>Mg(2+)</name>
        <dbReference type="ChEBI" id="CHEBI:18420"/>
    </ligand>
</feature>
<dbReference type="HOGENOM" id="CLU_089696_1_2_9"/>
<feature type="domain" description="4'-phosphopantetheinyl transferase" evidence="9">
    <location>
        <begin position="4"/>
        <end position="101"/>
    </location>
</feature>
<dbReference type="InterPro" id="IPR004568">
    <property type="entry name" value="Ppantetheine-prot_Trfase_dom"/>
</dbReference>
<dbReference type="EMBL" id="AEBR01000005">
    <property type="protein sequence ID" value="EFM84095.1"/>
    <property type="molecule type" value="Genomic_DNA"/>
</dbReference>
<keyword evidence="5 8" id="KW-0460">Magnesium</keyword>
<keyword evidence="2 8" id="KW-0808">Transferase</keyword>
<comment type="cofactor">
    <cofactor evidence="8">
        <name>Mg(2+)</name>
        <dbReference type="ChEBI" id="CHEBI:18420"/>
    </cofactor>
</comment>
<dbReference type="AlphaFoldDB" id="A0A125W9T5"/>
<dbReference type="GeneID" id="60893191"/>
<dbReference type="HAMAP" id="MF_00101">
    <property type="entry name" value="AcpS"/>
    <property type="match status" value="1"/>
</dbReference>
<keyword evidence="7 8" id="KW-0275">Fatty acid biosynthesis</keyword>
<comment type="catalytic activity">
    <reaction evidence="8">
        <text>apo-[ACP] + CoA = holo-[ACP] + adenosine 3',5'-bisphosphate + H(+)</text>
        <dbReference type="Rhea" id="RHEA:12068"/>
        <dbReference type="Rhea" id="RHEA-COMP:9685"/>
        <dbReference type="Rhea" id="RHEA-COMP:9690"/>
        <dbReference type="ChEBI" id="CHEBI:15378"/>
        <dbReference type="ChEBI" id="CHEBI:29999"/>
        <dbReference type="ChEBI" id="CHEBI:57287"/>
        <dbReference type="ChEBI" id="CHEBI:58343"/>
        <dbReference type="ChEBI" id="CHEBI:64479"/>
        <dbReference type="EC" id="2.7.8.7"/>
    </reaction>
</comment>
<evidence type="ECO:0000256" key="3">
    <source>
        <dbReference type="ARBA" id="ARBA00022723"/>
    </source>
</evidence>
<gene>
    <name evidence="8 10" type="primary">acpS</name>
    <name evidence="10" type="ORF">HMPREF9498_00070</name>
</gene>
<dbReference type="RefSeq" id="WP_002355727.1">
    <property type="nucleotide sequence ID" value="NZ_GL454411.1"/>
</dbReference>
<evidence type="ECO:0000313" key="10">
    <source>
        <dbReference type="EMBL" id="EFM84095.1"/>
    </source>
</evidence>
<comment type="similarity">
    <text evidence="8">Belongs to the P-Pant transferase superfamily. AcpS family.</text>
</comment>
<sequence length="117" mass="12803">MIKGIGIDAVELSRIKPIVEKQGSFIQRVLTPNELTLFEKLSTKRQIEFLAGRFACKEAFSKAWGTGIGKVGLQDIEVLTEKTGAPYVANSPHNGKVFVSITHTDTMAIAQIVLESE</sequence>
<evidence type="ECO:0000256" key="4">
    <source>
        <dbReference type="ARBA" id="ARBA00022832"/>
    </source>
</evidence>
<dbReference type="NCBIfam" id="TIGR00556">
    <property type="entry name" value="pantethn_trn"/>
    <property type="match status" value="1"/>
</dbReference>
<keyword evidence="3 8" id="KW-0479">Metal-binding</keyword>
<evidence type="ECO:0000256" key="6">
    <source>
        <dbReference type="ARBA" id="ARBA00023098"/>
    </source>
</evidence>
<evidence type="ECO:0000256" key="5">
    <source>
        <dbReference type="ARBA" id="ARBA00022842"/>
    </source>
</evidence>